<dbReference type="PANTHER" id="PTHR11695">
    <property type="entry name" value="ALCOHOL DEHYDROGENASE RELATED"/>
    <property type="match status" value="1"/>
</dbReference>
<gene>
    <name evidence="2" type="ORF">GP486_006765</name>
</gene>
<proteinExistence type="predicted"/>
<dbReference type="Gene3D" id="3.90.180.10">
    <property type="entry name" value="Medium-chain alcohol dehydrogenases, catalytic domain"/>
    <property type="match status" value="1"/>
</dbReference>
<feature type="domain" description="Enoyl reductase (ER)" evidence="1">
    <location>
        <begin position="5"/>
        <end position="316"/>
    </location>
</feature>
<dbReference type="AlphaFoldDB" id="A0A9P8L797"/>
<dbReference type="CDD" id="cd05289">
    <property type="entry name" value="MDR_like_2"/>
    <property type="match status" value="1"/>
</dbReference>
<reference evidence="2" key="1">
    <citation type="submission" date="2021-03" db="EMBL/GenBank/DDBJ databases">
        <title>Comparative genomics and phylogenomic investigation of the class Geoglossomycetes provide insights into ecological specialization and systematics.</title>
        <authorList>
            <person name="Melie T."/>
            <person name="Pirro S."/>
            <person name="Miller A.N."/>
            <person name="Quandt A."/>
        </authorList>
    </citation>
    <scope>NUCLEOTIDE SEQUENCE</scope>
    <source>
        <strain evidence="2">CAQ_001_2017</strain>
    </source>
</reference>
<dbReference type="EMBL" id="JAGHQM010001631">
    <property type="protein sequence ID" value="KAH0553037.1"/>
    <property type="molecule type" value="Genomic_DNA"/>
</dbReference>
<dbReference type="SMART" id="SM00829">
    <property type="entry name" value="PKS_ER"/>
    <property type="match status" value="1"/>
</dbReference>
<dbReference type="GO" id="GO:0016491">
    <property type="term" value="F:oxidoreductase activity"/>
    <property type="evidence" value="ECO:0007669"/>
    <property type="project" value="InterPro"/>
</dbReference>
<dbReference type="Pfam" id="PF13602">
    <property type="entry name" value="ADH_zinc_N_2"/>
    <property type="match status" value="1"/>
</dbReference>
<dbReference type="Proteomes" id="UP000750711">
    <property type="component" value="Unassembled WGS sequence"/>
</dbReference>
<dbReference type="Gene3D" id="3.40.50.720">
    <property type="entry name" value="NAD(P)-binding Rossmann-like Domain"/>
    <property type="match status" value="1"/>
</dbReference>
<dbReference type="InterPro" id="IPR050700">
    <property type="entry name" value="YIM1/Zinc_Alcohol_DH_Fams"/>
</dbReference>
<dbReference type="SUPFAM" id="SSF51735">
    <property type="entry name" value="NAD(P)-binding Rossmann-fold domains"/>
    <property type="match status" value="1"/>
</dbReference>
<name>A0A9P8L797_9PEZI</name>
<evidence type="ECO:0000259" key="1">
    <source>
        <dbReference type="SMART" id="SM00829"/>
    </source>
</evidence>
<dbReference type="GO" id="GO:0005739">
    <property type="term" value="C:mitochondrion"/>
    <property type="evidence" value="ECO:0007669"/>
    <property type="project" value="TreeGrafter"/>
</dbReference>
<dbReference type="InterPro" id="IPR020843">
    <property type="entry name" value="ER"/>
</dbReference>
<comment type="caution">
    <text evidence="2">The sequence shown here is derived from an EMBL/GenBank/DDBJ whole genome shotgun (WGS) entry which is preliminary data.</text>
</comment>
<protein>
    <recommendedName>
        <fullName evidence="1">Enoyl reductase (ER) domain-containing protein</fullName>
    </recommendedName>
</protein>
<dbReference type="Pfam" id="PF08240">
    <property type="entry name" value="ADH_N"/>
    <property type="match status" value="1"/>
</dbReference>
<dbReference type="InterPro" id="IPR011032">
    <property type="entry name" value="GroES-like_sf"/>
</dbReference>
<dbReference type="InterPro" id="IPR013154">
    <property type="entry name" value="ADH-like_N"/>
</dbReference>
<dbReference type="SUPFAM" id="SSF50129">
    <property type="entry name" value="GroES-like"/>
    <property type="match status" value="1"/>
</dbReference>
<evidence type="ECO:0000313" key="3">
    <source>
        <dbReference type="Proteomes" id="UP000750711"/>
    </source>
</evidence>
<accession>A0A9P8L797</accession>
<dbReference type="PANTHER" id="PTHR11695:SF647">
    <property type="entry name" value="ENOYL REDUCTASE (ER) DOMAIN-CONTAINING PROTEIN"/>
    <property type="match status" value="1"/>
</dbReference>
<keyword evidence="3" id="KW-1185">Reference proteome</keyword>
<evidence type="ECO:0000313" key="2">
    <source>
        <dbReference type="EMBL" id="KAH0553037.1"/>
    </source>
</evidence>
<organism evidence="2 3">
    <name type="scientific">Trichoglossum hirsutum</name>
    <dbReference type="NCBI Taxonomy" id="265104"/>
    <lineage>
        <taxon>Eukaryota</taxon>
        <taxon>Fungi</taxon>
        <taxon>Dikarya</taxon>
        <taxon>Ascomycota</taxon>
        <taxon>Pezizomycotina</taxon>
        <taxon>Geoglossomycetes</taxon>
        <taxon>Geoglossales</taxon>
        <taxon>Geoglossaceae</taxon>
        <taxon>Trichoglossum</taxon>
    </lineage>
</organism>
<dbReference type="InterPro" id="IPR036291">
    <property type="entry name" value="NAD(P)-bd_dom_sf"/>
</dbReference>
<sequence length="324" mass="34432">MKAIRLHDRSKLLYESNVPIPSPGPNDLLLRIHATAIVAPELTWPSTHTASSGDPRPLPIPGHDLSGTITALGTGISPSGPYKIGDEVFAWTTVSRDGAQAEYSVALSSEVAPKPRTLNHVQAAAVPLSALTAWQAFFDHAGLDPQDHDRNRGKRVLITGAAGGVGVFAVQLAHWAGAHVIGTGSTRNIDFIRSLGADEAVDYTAVSFADVVRDADVVLDCVGGETLTRCWDAVNQTGGVLISVAEPASLETAKLHPGVKRVWFIVSSNGEQLGRIGRLVDEGVLRPEIETVMRLEDASKAFELGKKGHTRGKIVLKVSEDLAD</sequence>